<keyword evidence="4" id="KW-0804">Transcription</keyword>
<dbReference type="GO" id="GO:0000976">
    <property type="term" value="F:transcription cis-regulatory region binding"/>
    <property type="evidence" value="ECO:0007669"/>
    <property type="project" value="TreeGrafter"/>
</dbReference>
<sequence>MEYMSMSSQNASDPVDAVDSIDPGATARAKAPQRERGRARVAALLEAAGQVFAEKGYDAATMTAIAARAGSSIGSLYQFFPTKDEVAQALLQRYLDALMEQMHALRAEAAALEAHGIAGFAARLTRTLIRFRDAYPAFAMLAESYGSVPGSGSIRGRLRAEIGAVLLALAPAQSAERAEARAAVVQHLMKSAVAINGDTAFANREAAVVELERLVEHCLHDWIDSQPA</sequence>
<feature type="DNA-binding region" description="H-T-H motif" evidence="5">
    <location>
        <begin position="61"/>
        <end position="80"/>
    </location>
</feature>
<evidence type="ECO:0000256" key="3">
    <source>
        <dbReference type="ARBA" id="ARBA00023125"/>
    </source>
</evidence>
<keyword evidence="9" id="KW-1185">Reference proteome</keyword>
<gene>
    <name evidence="8" type="ORF">D7S86_03725</name>
</gene>
<keyword evidence="1" id="KW-0678">Repressor</keyword>
<evidence type="ECO:0000256" key="1">
    <source>
        <dbReference type="ARBA" id="ARBA00022491"/>
    </source>
</evidence>
<evidence type="ECO:0000256" key="6">
    <source>
        <dbReference type="SAM" id="MobiDB-lite"/>
    </source>
</evidence>
<dbReference type="Proteomes" id="UP000270342">
    <property type="component" value="Unassembled WGS sequence"/>
</dbReference>
<evidence type="ECO:0000259" key="7">
    <source>
        <dbReference type="PROSITE" id="PS50977"/>
    </source>
</evidence>
<accession>A0A494Y8N0</accession>
<dbReference type="PRINTS" id="PR00455">
    <property type="entry name" value="HTHTETR"/>
</dbReference>
<evidence type="ECO:0000256" key="2">
    <source>
        <dbReference type="ARBA" id="ARBA00023015"/>
    </source>
</evidence>
<dbReference type="InterPro" id="IPR050109">
    <property type="entry name" value="HTH-type_TetR-like_transc_reg"/>
</dbReference>
<evidence type="ECO:0000313" key="8">
    <source>
        <dbReference type="EMBL" id="RKP59031.1"/>
    </source>
</evidence>
<dbReference type="PANTHER" id="PTHR30055">
    <property type="entry name" value="HTH-TYPE TRANSCRIPTIONAL REGULATOR RUTR"/>
    <property type="match status" value="1"/>
</dbReference>
<dbReference type="InterPro" id="IPR009057">
    <property type="entry name" value="Homeodomain-like_sf"/>
</dbReference>
<dbReference type="InterPro" id="IPR023772">
    <property type="entry name" value="DNA-bd_HTH_TetR-type_CS"/>
</dbReference>
<dbReference type="Gene3D" id="1.10.357.10">
    <property type="entry name" value="Tetracycline Repressor, domain 2"/>
    <property type="match status" value="1"/>
</dbReference>
<evidence type="ECO:0000313" key="9">
    <source>
        <dbReference type="Proteomes" id="UP000270342"/>
    </source>
</evidence>
<feature type="compositionally biased region" description="Polar residues" evidence="6">
    <location>
        <begin position="1"/>
        <end position="12"/>
    </location>
</feature>
<keyword evidence="3 5" id="KW-0238">DNA-binding</keyword>
<feature type="domain" description="HTH tetR-type" evidence="7">
    <location>
        <begin position="38"/>
        <end position="98"/>
    </location>
</feature>
<keyword evidence="2" id="KW-0805">Transcription regulation</keyword>
<dbReference type="OrthoDB" id="9816320at2"/>
<feature type="region of interest" description="Disordered" evidence="6">
    <location>
        <begin position="1"/>
        <end position="34"/>
    </location>
</feature>
<dbReference type="PROSITE" id="PS50977">
    <property type="entry name" value="HTH_TETR_2"/>
    <property type="match status" value="1"/>
</dbReference>
<organism evidence="8 9">
    <name type="scientific">Pararobbsia silviterrae</name>
    <dbReference type="NCBI Taxonomy" id="1792498"/>
    <lineage>
        <taxon>Bacteria</taxon>
        <taxon>Pseudomonadati</taxon>
        <taxon>Pseudomonadota</taxon>
        <taxon>Betaproteobacteria</taxon>
        <taxon>Burkholderiales</taxon>
        <taxon>Burkholderiaceae</taxon>
        <taxon>Pararobbsia</taxon>
    </lineage>
</organism>
<evidence type="ECO:0000256" key="5">
    <source>
        <dbReference type="PROSITE-ProRule" id="PRU00335"/>
    </source>
</evidence>
<dbReference type="PROSITE" id="PS01081">
    <property type="entry name" value="HTH_TETR_1"/>
    <property type="match status" value="1"/>
</dbReference>
<dbReference type="InterPro" id="IPR001647">
    <property type="entry name" value="HTH_TetR"/>
</dbReference>
<comment type="caution">
    <text evidence="8">The sequence shown here is derived from an EMBL/GenBank/DDBJ whole genome shotgun (WGS) entry which is preliminary data.</text>
</comment>
<protein>
    <submittedName>
        <fullName evidence="8">TetR/AcrR family transcriptional regulator</fullName>
    </submittedName>
</protein>
<dbReference type="Pfam" id="PF00440">
    <property type="entry name" value="TetR_N"/>
    <property type="match status" value="1"/>
</dbReference>
<name>A0A494Y8N0_9BURK</name>
<evidence type="ECO:0000256" key="4">
    <source>
        <dbReference type="ARBA" id="ARBA00023163"/>
    </source>
</evidence>
<dbReference type="GO" id="GO:0003700">
    <property type="term" value="F:DNA-binding transcription factor activity"/>
    <property type="evidence" value="ECO:0007669"/>
    <property type="project" value="TreeGrafter"/>
</dbReference>
<dbReference type="PANTHER" id="PTHR30055:SF234">
    <property type="entry name" value="HTH-TYPE TRANSCRIPTIONAL REGULATOR BETI"/>
    <property type="match status" value="1"/>
</dbReference>
<dbReference type="EMBL" id="RBZU01000001">
    <property type="protein sequence ID" value="RKP59031.1"/>
    <property type="molecule type" value="Genomic_DNA"/>
</dbReference>
<reference evidence="8 9" key="1">
    <citation type="submission" date="2018-10" db="EMBL/GenBank/DDBJ databases">
        <title>Robbsia sp. DHC34, isolated from soil.</title>
        <authorList>
            <person name="Gao Z.-H."/>
            <person name="Qiu L.-H."/>
        </authorList>
    </citation>
    <scope>NUCLEOTIDE SEQUENCE [LARGE SCALE GENOMIC DNA]</scope>
    <source>
        <strain evidence="8 9">DHC34</strain>
    </source>
</reference>
<dbReference type="SUPFAM" id="SSF46689">
    <property type="entry name" value="Homeodomain-like"/>
    <property type="match status" value="1"/>
</dbReference>
<proteinExistence type="predicted"/>
<dbReference type="AlphaFoldDB" id="A0A494Y8N0"/>